<keyword evidence="4" id="KW-1185">Reference proteome</keyword>
<dbReference type="EMBL" id="JBJQND010000012">
    <property type="protein sequence ID" value="KAL3858933.1"/>
    <property type="molecule type" value="Genomic_DNA"/>
</dbReference>
<gene>
    <name evidence="3" type="ORF">ACJMK2_009182</name>
</gene>
<feature type="compositionally biased region" description="Polar residues" evidence="2">
    <location>
        <begin position="360"/>
        <end position="374"/>
    </location>
</feature>
<evidence type="ECO:0008006" key="5">
    <source>
        <dbReference type="Google" id="ProtNLM"/>
    </source>
</evidence>
<protein>
    <recommendedName>
        <fullName evidence="5">Centrosomal protein of 89 kDa</fullName>
    </recommendedName>
</protein>
<dbReference type="Proteomes" id="UP001634394">
    <property type="component" value="Unassembled WGS sequence"/>
</dbReference>
<name>A0ABD3VD69_SINWO</name>
<dbReference type="PANTHER" id="PTHR36170">
    <property type="entry name" value="CENTROSOMAL PROTEIN OF 89 KDA"/>
    <property type="match status" value="1"/>
</dbReference>
<feature type="compositionally biased region" description="Basic and acidic residues" evidence="2">
    <location>
        <begin position="779"/>
        <end position="791"/>
    </location>
</feature>
<sequence>MAGKKSKRGARSTGDLSTITPAFLPSVAFMAVPWTRATVTASSLPLLTPGVSQDVLNSSLVGKPLPPENNDVFSDPESSLYDYEAMEDPGYASVEMLAVRGQRKSISDRLPAPDPGLETNSENINRLQDTGQSFAGVESQIVPHDSSALYTTPMKKGRKSKSSATPLSLQRTEHEVREAMRAVQQMSSDEDVQENTFPKLEAERQNVARSLHFPVEYETGPKVPLASSTPVTIMGLDVPQPAEISEVMEYVERDVIDAQEPLMTRNLTSGTIRQHTSSTSRPDLEEKIQTLEAEKEHLLSVTSQLETDVNSYREVVSTYDKGDSDSAATLLLQKKISDLQEENEYLKSTVHRLNVELSTSQAQQRPVSHEQGTQLAGLPSKGPVPSWLLNIRYLNPLLLMYDDRLKERDETIKKYQAQIEALQKRTQEIVKENEKLHSQLEDSSMQGPIDITDWEQLKENARLVLEENQNLLEQINIKDQKALDLQQVHMREISKLSKLLALQKEEKADSEKELEELRLKYKEIKHKHDNLVLENQDKITLEEHLNQISELKRLSMDKEEQHKREIDFLNSNLQALEIEKKTITGCTADITAENRRLVAEVKAMNRSIRKTQQKMMLFQRAVEQSENKEISIQEHLGSIIKVAEKNAFERDTYAKAVREKEMESKKALNRLLQGNVAVGKMEEKLKLYKMRAAAKISTVAERLKEQDEAFNNQKKEYEREITHMRLLLKEKDEILQSVLENKREIERELEIIWQAASSDNERIKDTMRKSIQKLRKHSRLSEALEKEDKSEPLYLSSDDEAKT</sequence>
<dbReference type="PANTHER" id="PTHR36170:SF1">
    <property type="entry name" value="CENTROSOMAL PROTEIN OF 89 KDA"/>
    <property type="match status" value="1"/>
</dbReference>
<dbReference type="InterPro" id="IPR033545">
    <property type="entry name" value="CEP89"/>
</dbReference>
<proteinExistence type="predicted"/>
<keyword evidence="1" id="KW-0175">Coiled coil</keyword>
<evidence type="ECO:0000313" key="3">
    <source>
        <dbReference type="EMBL" id="KAL3858933.1"/>
    </source>
</evidence>
<feature type="coiled-coil region" evidence="1">
    <location>
        <begin position="405"/>
        <end position="628"/>
    </location>
</feature>
<comment type="caution">
    <text evidence="3">The sequence shown here is derived from an EMBL/GenBank/DDBJ whole genome shotgun (WGS) entry which is preliminary data.</text>
</comment>
<feature type="region of interest" description="Disordered" evidence="2">
    <location>
        <begin position="150"/>
        <end position="172"/>
    </location>
</feature>
<feature type="region of interest" description="Disordered" evidence="2">
    <location>
        <begin position="360"/>
        <end position="379"/>
    </location>
</feature>
<organism evidence="3 4">
    <name type="scientific">Sinanodonta woodiana</name>
    <name type="common">Chinese pond mussel</name>
    <name type="synonym">Anodonta woodiana</name>
    <dbReference type="NCBI Taxonomy" id="1069815"/>
    <lineage>
        <taxon>Eukaryota</taxon>
        <taxon>Metazoa</taxon>
        <taxon>Spiralia</taxon>
        <taxon>Lophotrochozoa</taxon>
        <taxon>Mollusca</taxon>
        <taxon>Bivalvia</taxon>
        <taxon>Autobranchia</taxon>
        <taxon>Heteroconchia</taxon>
        <taxon>Palaeoheterodonta</taxon>
        <taxon>Unionida</taxon>
        <taxon>Unionoidea</taxon>
        <taxon>Unionidae</taxon>
        <taxon>Unioninae</taxon>
        <taxon>Sinanodonta</taxon>
    </lineage>
</organism>
<feature type="region of interest" description="Disordered" evidence="2">
    <location>
        <begin position="774"/>
        <end position="803"/>
    </location>
</feature>
<accession>A0ABD3VD69</accession>
<evidence type="ECO:0000256" key="2">
    <source>
        <dbReference type="SAM" id="MobiDB-lite"/>
    </source>
</evidence>
<evidence type="ECO:0000256" key="1">
    <source>
        <dbReference type="SAM" id="Coils"/>
    </source>
</evidence>
<evidence type="ECO:0000313" key="4">
    <source>
        <dbReference type="Proteomes" id="UP001634394"/>
    </source>
</evidence>
<reference evidence="3 4" key="1">
    <citation type="submission" date="2024-11" db="EMBL/GenBank/DDBJ databases">
        <title>Chromosome-level genome assembly of the freshwater bivalve Anodonta woodiana.</title>
        <authorList>
            <person name="Chen X."/>
        </authorList>
    </citation>
    <scope>NUCLEOTIDE SEQUENCE [LARGE SCALE GENOMIC DNA]</scope>
    <source>
        <strain evidence="3">MN2024</strain>
        <tissue evidence="3">Gills</tissue>
    </source>
</reference>
<dbReference type="AlphaFoldDB" id="A0ABD3VD69"/>